<name>A0A382LVA6_9ZZZZ</name>
<dbReference type="Pfam" id="PF08281">
    <property type="entry name" value="Sigma70_r4_2"/>
    <property type="match status" value="1"/>
</dbReference>
<evidence type="ECO:0000256" key="2">
    <source>
        <dbReference type="ARBA" id="ARBA00023015"/>
    </source>
</evidence>
<dbReference type="SUPFAM" id="SSF88659">
    <property type="entry name" value="Sigma3 and sigma4 domains of RNA polymerase sigma factors"/>
    <property type="match status" value="1"/>
</dbReference>
<evidence type="ECO:0008006" key="9">
    <source>
        <dbReference type="Google" id="ProtNLM"/>
    </source>
</evidence>
<comment type="similarity">
    <text evidence="1">Belongs to the sigma-70 factor family. ECF subfamily.</text>
</comment>
<evidence type="ECO:0000256" key="1">
    <source>
        <dbReference type="ARBA" id="ARBA00010641"/>
    </source>
</evidence>
<dbReference type="Gene3D" id="1.10.10.10">
    <property type="entry name" value="Winged helix-like DNA-binding domain superfamily/Winged helix DNA-binding domain"/>
    <property type="match status" value="1"/>
</dbReference>
<evidence type="ECO:0000256" key="4">
    <source>
        <dbReference type="ARBA" id="ARBA00023125"/>
    </source>
</evidence>
<dbReference type="CDD" id="cd06171">
    <property type="entry name" value="Sigma70_r4"/>
    <property type="match status" value="1"/>
</dbReference>
<evidence type="ECO:0000256" key="3">
    <source>
        <dbReference type="ARBA" id="ARBA00023082"/>
    </source>
</evidence>
<protein>
    <recommendedName>
        <fullName evidence="9">RNA polymerase sigma factor</fullName>
    </recommendedName>
</protein>
<keyword evidence="5" id="KW-0804">Transcription</keyword>
<organism evidence="8">
    <name type="scientific">marine metagenome</name>
    <dbReference type="NCBI Taxonomy" id="408172"/>
    <lineage>
        <taxon>unclassified sequences</taxon>
        <taxon>metagenomes</taxon>
        <taxon>ecological metagenomes</taxon>
    </lineage>
</organism>
<dbReference type="SUPFAM" id="SSF88946">
    <property type="entry name" value="Sigma2 domain of RNA polymerase sigma factors"/>
    <property type="match status" value="1"/>
</dbReference>
<dbReference type="InterPro" id="IPR013325">
    <property type="entry name" value="RNA_pol_sigma_r2"/>
</dbReference>
<dbReference type="PANTHER" id="PTHR43133">
    <property type="entry name" value="RNA POLYMERASE ECF-TYPE SIGMA FACTO"/>
    <property type="match status" value="1"/>
</dbReference>
<evidence type="ECO:0000259" key="7">
    <source>
        <dbReference type="Pfam" id="PF08281"/>
    </source>
</evidence>
<feature type="domain" description="RNA polymerase sigma factor 70 region 4 type 2" evidence="7">
    <location>
        <begin position="188"/>
        <end position="240"/>
    </location>
</feature>
<dbReference type="NCBIfam" id="TIGR02937">
    <property type="entry name" value="sigma70-ECF"/>
    <property type="match status" value="1"/>
</dbReference>
<dbReference type="InterPro" id="IPR036388">
    <property type="entry name" value="WH-like_DNA-bd_sf"/>
</dbReference>
<proteinExistence type="inferred from homology"/>
<keyword evidence="2" id="KW-0805">Transcription regulation</keyword>
<dbReference type="EMBL" id="UINC01088536">
    <property type="protein sequence ID" value="SVC38851.1"/>
    <property type="molecule type" value="Genomic_DNA"/>
</dbReference>
<reference evidence="8" key="1">
    <citation type="submission" date="2018-05" db="EMBL/GenBank/DDBJ databases">
        <authorList>
            <person name="Lanie J.A."/>
            <person name="Ng W.-L."/>
            <person name="Kazmierczak K.M."/>
            <person name="Andrzejewski T.M."/>
            <person name="Davidsen T.M."/>
            <person name="Wayne K.J."/>
            <person name="Tettelin H."/>
            <person name="Glass J.I."/>
            <person name="Rusch D."/>
            <person name="Podicherti R."/>
            <person name="Tsui H.-C.T."/>
            <person name="Winkler M.E."/>
        </authorList>
    </citation>
    <scope>NUCLEOTIDE SEQUENCE</scope>
</reference>
<dbReference type="AlphaFoldDB" id="A0A382LVA6"/>
<dbReference type="InterPro" id="IPR007627">
    <property type="entry name" value="RNA_pol_sigma70_r2"/>
</dbReference>
<dbReference type="PANTHER" id="PTHR43133:SF51">
    <property type="entry name" value="RNA POLYMERASE SIGMA FACTOR"/>
    <property type="match status" value="1"/>
</dbReference>
<evidence type="ECO:0000259" key="6">
    <source>
        <dbReference type="Pfam" id="PF04542"/>
    </source>
</evidence>
<dbReference type="InterPro" id="IPR000838">
    <property type="entry name" value="RNA_pol_sigma70_ECF_CS"/>
</dbReference>
<dbReference type="PROSITE" id="PS01063">
    <property type="entry name" value="SIGMA70_ECF"/>
    <property type="match status" value="1"/>
</dbReference>
<dbReference type="InterPro" id="IPR014284">
    <property type="entry name" value="RNA_pol_sigma-70_dom"/>
</dbReference>
<dbReference type="GO" id="GO:0003677">
    <property type="term" value="F:DNA binding"/>
    <property type="evidence" value="ECO:0007669"/>
    <property type="project" value="UniProtKB-KW"/>
</dbReference>
<dbReference type="InterPro" id="IPR013324">
    <property type="entry name" value="RNA_pol_sigma_r3/r4-like"/>
</dbReference>
<dbReference type="InterPro" id="IPR039425">
    <property type="entry name" value="RNA_pol_sigma-70-like"/>
</dbReference>
<gene>
    <name evidence="8" type="ORF">METZ01_LOCUS291705</name>
</gene>
<dbReference type="GO" id="GO:0016987">
    <property type="term" value="F:sigma factor activity"/>
    <property type="evidence" value="ECO:0007669"/>
    <property type="project" value="UniProtKB-KW"/>
</dbReference>
<dbReference type="InterPro" id="IPR013249">
    <property type="entry name" value="RNA_pol_sigma70_r4_t2"/>
</dbReference>
<sequence>MMRAQLSPATINGALVRQRGPIDSPSHVEVKVRHEPHRGGAVVIPIQPALDRRKKKLRDSSDNEDILKVKAFLAGDEAAFEFLFEKYRQRVYGISFRFVRNREDALDVAQEVFLRVYQALKKFKTESKFFTWLYRITVNRSIDFTRSRKSRPLHGMEESAMEALGKPTARRAPAQAPVEYAREQELRENLQQAISSLSDKHQIVFVLHTSEDLSYKEIAEVVGCNVGTVMSRLFYARKKLQESLSSMGYRPS</sequence>
<keyword evidence="4" id="KW-0238">DNA-binding</keyword>
<feature type="domain" description="RNA polymerase sigma-70 region 2" evidence="6">
    <location>
        <begin position="83"/>
        <end position="150"/>
    </location>
</feature>
<evidence type="ECO:0000256" key="5">
    <source>
        <dbReference type="ARBA" id="ARBA00023163"/>
    </source>
</evidence>
<dbReference type="Pfam" id="PF04542">
    <property type="entry name" value="Sigma70_r2"/>
    <property type="match status" value="1"/>
</dbReference>
<dbReference type="Gene3D" id="1.10.1740.10">
    <property type="match status" value="1"/>
</dbReference>
<accession>A0A382LVA6</accession>
<dbReference type="GO" id="GO:0006352">
    <property type="term" value="P:DNA-templated transcription initiation"/>
    <property type="evidence" value="ECO:0007669"/>
    <property type="project" value="InterPro"/>
</dbReference>
<evidence type="ECO:0000313" key="8">
    <source>
        <dbReference type="EMBL" id="SVC38851.1"/>
    </source>
</evidence>
<keyword evidence="3" id="KW-0731">Sigma factor</keyword>